<accession>A0AA41BIS7</accession>
<sequence>MKILKSSKNFSFSNYTDIYKIKYREFITKYRLNAKYWHSIVLGNRSYRRSLIRNHFDFIIESKTPVVKVMPVLKE</sequence>
<reference evidence="1" key="1">
    <citation type="submission" date="2020-10" db="EMBL/GenBank/DDBJ databases">
        <title>New Zealand Leptospira genomics.</title>
        <authorList>
            <person name="Wilkinson D.A."/>
            <person name="Nisa S."/>
            <person name="Moinet M."/>
            <person name="Benschop J."/>
        </authorList>
    </citation>
    <scope>NUCLEOTIDE SEQUENCE</scope>
    <source>
        <strain evidence="1">ESR8</strain>
    </source>
</reference>
<proteinExistence type="predicted"/>
<protein>
    <submittedName>
        <fullName evidence="1">Uncharacterized protein</fullName>
    </submittedName>
</protein>
<gene>
    <name evidence="1" type="ORF">IQB77_10340</name>
</gene>
<organism evidence="1 2">
    <name type="scientific">Leptospira interrogans serovar Pomona</name>
    <dbReference type="NCBI Taxonomy" id="44276"/>
    <lineage>
        <taxon>Bacteria</taxon>
        <taxon>Pseudomonadati</taxon>
        <taxon>Spirochaetota</taxon>
        <taxon>Spirochaetia</taxon>
        <taxon>Leptospirales</taxon>
        <taxon>Leptospiraceae</taxon>
        <taxon>Leptospira</taxon>
    </lineage>
</organism>
<name>A0AA41BIS7_LEPIR</name>
<evidence type="ECO:0000313" key="2">
    <source>
        <dbReference type="Proteomes" id="UP000644282"/>
    </source>
</evidence>
<dbReference type="RefSeq" id="WP_000698110.1">
    <property type="nucleotide sequence ID" value="NZ_CP186594.1"/>
</dbReference>
<dbReference type="AlphaFoldDB" id="A0AA41BIS7"/>
<dbReference type="Proteomes" id="UP000644282">
    <property type="component" value="Unassembled WGS sequence"/>
</dbReference>
<comment type="caution">
    <text evidence="1">The sequence shown here is derived from an EMBL/GenBank/DDBJ whole genome shotgun (WGS) entry which is preliminary data.</text>
</comment>
<dbReference type="EMBL" id="JADDXF010000015">
    <property type="protein sequence ID" value="MBE8430251.1"/>
    <property type="molecule type" value="Genomic_DNA"/>
</dbReference>
<evidence type="ECO:0000313" key="1">
    <source>
        <dbReference type="EMBL" id="MBE8430251.1"/>
    </source>
</evidence>